<dbReference type="Gene3D" id="1.10.287.130">
    <property type="match status" value="1"/>
</dbReference>
<evidence type="ECO:0000259" key="8">
    <source>
        <dbReference type="PROSITE" id="PS50112"/>
    </source>
</evidence>
<evidence type="ECO:0000313" key="10">
    <source>
        <dbReference type="Proteomes" id="UP001562457"/>
    </source>
</evidence>
<dbReference type="CDD" id="cd00082">
    <property type="entry name" value="HisKA"/>
    <property type="match status" value="1"/>
</dbReference>
<evidence type="ECO:0000256" key="5">
    <source>
        <dbReference type="ARBA" id="ARBA00022777"/>
    </source>
</evidence>
<keyword evidence="5" id="KW-0418">Kinase</keyword>
<dbReference type="EMBL" id="BAAFHN010000056">
    <property type="protein sequence ID" value="GAB0173737.1"/>
    <property type="molecule type" value="Genomic_DNA"/>
</dbReference>
<dbReference type="Gene3D" id="3.30.565.10">
    <property type="entry name" value="Histidine kinase-like ATPase, C-terminal domain"/>
    <property type="match status" value="1"/>
</dbReference>
<keyword evidence="9" id="KW-0547">Nucleotide-binding</keyword>
<proteinExistence type="predicted"/>
<keyword evidence="6" id="KW-0902">Two-component regulatory system</keyword>
<dbReference type="InterPro" id="IPR003594">
    <property type="entry name" value="HATPase_dom"/>
</dbReference>
<dbReference type="InterPro" id="IPR004358">
    <property type="entry name" value="Sig_transdc_His_kin-like_C"/>
</dbReference>
<keyword evidence="4" id="KW-0808">Transferase</keyword>
<dbReference type="Gene3D" id="3.30.450.20">
    <property type="entry name" value="PAS domain"/>
    <property type="match status" value="1"/>
</dbReference>
<dbReference type="InterPro" id="IPR036890">
    <property type="entry name" value="HATPase_C_sf"/>
</dbReference>
<keyword evidence="3" id="KW-0597">Phosphoprotein</keyword>
<organism evidence="9 10">
    <name type="scientific">Helicobacter trogontum</name>
    <dbReference type="NCBI Taxonomy" id="50960"/>
    <lineage>
        <taxon>Bacteria</taxon>
        <taxon>Pseudomonadati</taxon>
        <taxon>Campylobacterota</taxon>
        <taxon>Epsilonproteobacteria</taxon>
        <taxon>Campylobacterales</taxon>
        <taxon>Helicobacteraceae</taxon>
        <taxon>Helicobacter</taxon>
    </lineage>
</organism>
<evidence type="ECO:0000256" key="6">
    <source>
        <dbReference type="ARBA" id="ARBA00023012"/>
    </source>
</evidence>
<dbReference type="InterPro" id="IPR050351">
    <property type="entry name" value="BphY/WalK/GraS-like"/>
</dbReference>
<sequence length="595" mass="67887">MLGLLTSFLFFTSYYEKEIISHLKQNSHYIEVGLKQQGISYLSSINTTYRISIIDSLGNVVYDNLAPLNSLDNHADRIEFKESIKHGMAQSYRYSGSMQHEMLYYALKIMLPTTFMDVNNDILDTKDMQTYVLRIASPHKNIFLLLCDTLPYISLILFACLIVSFILARSIAHFITSPLNALRLENPLGIKSYEELLPLLHKVDEQNRLIDVQIKQLQVDKDTFNTITQNMDDGFLLLDSKGDILSFNKSSMKFFGVLHEGMNIAVLDTHYKKWFEIAMQGSKHTEVIEHNDCTYQVIVESVFNSAKPHDDDMDSNHDAKFDRSQDLESLDSILTTCITESKMQNSNLDSTKSIRNSAVPIGVAIILLDITEKAQREQLRREFSANVSHELKTPLTSILAVLEMLQNNIIKQEDIPKFLGNMHKEAKRLMALIEDIIILNELDNDYTFTPFSLSMQNLCEIVLAMFKDSIAQKHLHCTIRGDDFLVMGEQRLLLAMLSHLCENAIKYNKDKGNIELTLNATHKTLCIKDSGIGIPEMYHERVFERFFCVDKSHSNMINGTGLGLSIVKHVAHLHNARIELKSTLDVGTTITLWFD</sequence>
<dbReference type="InterPro" id="IPR000014">
    <property type="entry name" value="PAS"/>
</dbReference>
<dbReference type="InterPro" id="IPR005467">
    <property type="entry name" value="His_kinase_dom"/>
</dbReference>
<name>A0ABQ0D5Z7_9HELI</name>
<feature type="domain" description="Histidine kinase" evidence="7">
    <location>
        <begin position="386"/>
        <end position="595"/>
    </location>
</feature>
<feature type="domain" description="PAS" evidence="8">
    <location>
        <begin position="220"/>
        <end position="256"/>
    </location>
</feature>
<dbReference type="InterPro" id="IPR003661">
    <property type="entry name" value="HisK_dim/P_dom"/>
</dbReference>
<dbReference type="SUPFAM" id="SSF47384">
    <property type="entry name" value="Homodimeric domain of signal transducing histidine kinase"/>
    <property type="match status" value="1"/>
</dbReference>
<dbReference type="SMART" id="SM00388">
    <property type="entry name" value="HisKA"/>
    <property type="match status" value="1"/>
</dbReference>
<reference evidence="9 10" key="1">
    <citation type="submission" date="2024-06" db="EMBL/GenBank/DDBJ databases">
        <title>Draft genome sequence of Helicobacter trogontum NHP16-4001.</title>
        <authorList>
            <person name="Rimbara E."/>
            <person name="Suzuki M."/>
        </authorList>
    </citation>
    <scope>NUCLEOTIDE SEQUENCE [LARGE SCALE GENOMIC DNA]</scope>
    <source>
        <strain evidence="9 10">NHP16-4001</strain>
    </source>
</reference>
<evidence type="ECO:0000313" key="9">
    <source>
        <dbReference type="EMBL" id="GAB0173737.1"/>
    </source>
</evidence>
<dbReference type="EC" id="2.7.13.3" evidence="2"/>
<dbReference type="CDD" id="cd00075">
    <property type="entry name" value="HATPase"/>
    <property type="match status" value="1"/>
</dbReference>
<dbReference type="PANTHER" id="PTHR45453">
    <property type="entry name" value="PHOSPHATE REGULON SENSOR PROTEIN PHOR"/>
    <property type="match status" value="1"/>
</dbReference>
<dbReference type="Proteomes" id="UP001562457">
    <property type="component" value="Unassembled WGS sequence"/>
</dbReference>
<dbReference type="Pfam" id="PF00512">
    <property type="entry name" value="HisKA"/>
    <property type="match status" value="1"/>
</dbReference>
<dbReference type="SUPFAM" id="SSF55874">
    <property type="entry name" value="ATPase domain of HSP90 chaperone/DNA topoisomerase II/histidine kinase"/>
    <property type="match status" value="1"/>
</dbReference>
<evidence type="ECO:0000256" key="2">
    <source>
        <dbReference type="ARBA" id="ARBA00012438"/>
    </source>
</evidence>
<dbReference type="PRINTS" id="PR00344">
    <property type="entry name" value="BCTRLSENSOR"/>
</dbReference>
<evidence type="ECO:0000259" key="7">
    <source>
        <dbReference type="PROSITE" id="PS50109"/>
    </source>
</evidence>
<dbReference type="InterPro" id="IPR036097">
    <property type="entry name" value="HisK_dim/P_sf"/>
</dbReference>
<gene>
    <name evidence="9" type="ORF">NHP164001_17580</name>
</gene>
<dbReference type="PANTHER" id="PTHR45453:SF1">
    <property type="entry name" value="PHOSPHATE REGULON SENSOR PROTEIN PHOR"/>
    <property type="match status" value="1"/>
</dbReference>
<accession>A0ABQ0D5Z7</accession>
<evidence type="ECO:0000256" key="4">
    <source>
        <dbReference type="ARBA" id="ARBA00022679"/>
    </source>
</evidence>
<protein>
    <recommendedName>
        <fullName evidence="2">histidine kinase</fullName>
        <ecNumber evidence="2">2.7.13.3</ecNumber>
    </recommendedName>
</protein>
<dbReference type="SMART" id="SM00387">
    <property type="entry name" value="HATPase_c"/>
    <property type="match status" value="1"/>
</dbReference>
<evidence type="ECO:0000256" key="3">
    <source>
        <dbReference type="ARBA" id="ARBA00022553"/>
    </source>
</evidence>
<keyword evidence="10" id="KW-1185">Reference proteome</keyword>
<comment type="catalytic activity">
    <reaction evidence="1">
        <text>ATP + protein L-histidine = ADP + protein N-phospho-L-histidine.</text>
        <dbReference type="EC" id="2.7.13.3"/>
    </reaction>
</comment>
<dbReference type="Pfam" id="PF02518">
    <property type="entry name" value="HATPase_c"/>
    <property type="match status" value="1"/>
</dbReference>
<dbReference type="PROSITE" id="PS50109">
    <property type="entry name" value="HIS_KIN"/>
    <property type="match status" value="1"/>
</dbReference>
<dbReference type="GO" id="GO:0005524">
    <property type="term" value="F:ATP binding"/>
    <property type="evidence" value="ECO:0007669"/>
    <property type="project" value="UniProtKB-KW"/>
</dbReference>
<evidence type="ECO:0000256" key="1">
    <source>
        <dbReference type="ARBA" id="ARBA00000085"/>
    </source>
</evidence>
<comment type="caution">
    <text evidence="9">The sequence shown here is derived from an EMBL/GenBank/DDBJ whole genome shotgun (WGS) entry which is preliminary data.</text>
</comment>
<dbReference type="PROSITE" id="PS50112">
    <property type="entry name" value="PAS"/>
    <property type="match status" value="1"/>
</dbReference>
<keyword evidence="9" id="KW-0067">ATP-binding</keyword>